<accession>A0ABN1F5E5</accession>
<evidence type="ECO:0000313" key="3">
    <source>
        <dbReference type="Proteomes" id="UP001501588"/>
    </source>
</evidence>
<evidence type="ECO:0000313" key="2">
    <source>
        <dbReference type="EMBL" id="GAA0582232.1"/>
    </source>
</evidence>
<sequence length="167" mass="16592">MSDGPEIREHMAVVGSDGQRVGTVDRLERGRIKLARGDDPAGEGEHRAIPLGVVASVEGGQVRLTLTGMQARAMAAGGLDPRDVVEDGTVPVRGEEGAAERAASAGAGVPDDGRAPGVRGGVGSAGGMDPGGTGGGGTSSHGYLGGGPGIVEDPNMDPDATRRDFEG</sequence>
<feature type="region of interest" description="Disordered" evidence="1">
    <location>
        <begin position="93"/>
        <end position="167"/>
    </location>
</feature>
<feature type="compositionally biased region" description="Low complexity" evidence="1">
    <location>
        <begin position="100"/>
        <end position="110"/>
    </location>
</feature>
<comment type="caution">
    <text evidence="2">The sequence shown here is derived from an EMBL/GenBank/DDBJ whole genome shotgun (WGS) entry which is preliminary data.</text>
</comment>
<reference evidence="2 3" key="1">
    <citation type="journal article" date="2019" name="Int. J. Syst. Evol. Microbiol.">
        <title>The Global Catalogue of Microorganisms (GCM) 10K type strain sequencing project: providing services to taxonomists for standard genome sequencing and annotation.</title>
        <authorList>
            <consortium name="The Broad Institute Genomics Platform"/>
            <consortium name="The Broad Institute Genome Sequencing Center for Infectious Disease"/>
            <person name="Wu L."/>
            <person name="Ma J."/>
        </authorList>
    </citation>
    <scope>NUCLEOTIDE SEQUENCE [LARGE SCALE GENOMIC DNA]</scope>
    <source>
        <strain evidence="2 3">JCM 9933</strain>
    </source>
</reference>
<gene>
    <name evidence="2" type="ORF">GCM10009416_20830</name>
</gene>
<dbReference type="InterPro" id="IPR018684">
    <property type="entry name" value="DUF2171"/>
</dbReference>
<dbReference type="RefSeq" id="WP_343895220.1">
    <property type="nucleotide sequence ID" value="NZ_BAAAFZ010000025.1"/>
</dbReference>
<evidence type="ECO:0008006" key="4">
    <source>
        <dbReference type="Google" id="ProtNLM"/>
    </source>
</evidence>
<name>A0ABN1F5E5_9PROT</name>
<feature type="compositionally biased region" description="Gly residues" evidence="1">
    <location>
        <begin position="118"/>
        <end position="149"/>
    </location>
</feature>
<evidence type="ECO:0000256" key="1">
    <source>
        <dbReference type="SAM" id="MobiDB-lite"/>
    </source>
</evidence>
<organism evidence="2 3">
    <name type="scientific">Craurococcus roseus</name>
    <dbReference type="NCBI Taxonomy" id="77585"/>
    <lineage>
        <taxon>Bacteria</taxon>
        <taxon>Pseudomonadati</taxon>
        <taxon>Pseudomonadota</taxon>
        <taxon>Alphaproteobacteria</taxon>
        <taxon>Acetobacterales</taxon>
        <taxon>Acetobacteraceae</taxon>
        <taxon>Craurococcus</taxon>
    </lineage>
</organism>
<keyword evidence="3" id="KW-1185">Reference proteome</keyword>
<dbReference type="Pfam" id="PF09939">
    <property type="entry name" value="DUF2171"/>
    <property type="match status" value="1"/>
</dbReference>
<protein>
    <recommendedName>
        <fullName evidence="4">DUF2171 domain-containing protein</fullName>
    </recommendedName>
</protein>
<dbReference type="Proteomes" id="UP001501588">
    <property type="component" value="Unassembled WGS sequence"/>
</dbReference>
<feature type="region of interest" description="Disordered" evidence="1">
    <location>
        <begin position="1"/>
        <end position="22"/>
    </location>
</feature>
<feature type="compositionally biased region" description="Basic and acidic residues" evidence="1">
    <location>
        <begin position="1"/>
        <end position="11"/>
    </location>
</feature>
<dbReference type="EMBL" id="BAAAFZ010000025">
    <property type="protein sequence ID" value="GAA0582232.1"/>
    <property type="molecule type" value="Genomic_DNA"/>
</dbReference>
<proteinExistence type="predicted"/>